<proteinExistence type="inferred from homology"/>
<evidence type="ECO:0000256" key="8">
    <source>
        <dbReference type="SAM" id="Phobius"/>
    </source>
</evidence>
<sequence length="557" mass="63213">MKGSVKFCSSLIYICWTIFGLYSFYSKLQDGLDLVDLVPKDTNEYKFLQAQTSLFGFYNMYAVTQGNFEYPQSQQKLYDYHNKFVRVPHVVKNDNGGLPDFWLSIFRDWLKNLQEVFDKEYEENRITRETWHQNASSDAILAYKLMVQTGDIDNSVQKSLIPENRLVKDGIINPRGFYNYLSAWATNDPFGYGASQGKLRPEPIPYLHVPTEYTLKVPKSLPLVYTQLPFNLHGLKDTVEIKELIKNIRKICDDFENNQELSNYPSGIPFIFWEQYMDLRTSLAITLAFTISAAFICVFAILLNFRATVITIVNVIFSLMQLPGAMVLLGLKLSAIPAVIIIFSVGLILCFTVNIALSFMTSLGNKERRTILALEITMDSLIHGLCTFGIGVLMLLTSPFEFVIRHFFWLLFAVLCIGTFNGLVVFPIILSVFGPEAELISLEDPNRISTPSPVSSRSKRNANKTVITNDMGHSSSSSKQHSRKSHKYNINEKEPSLTTITEEPPSWKSSSSSIQMMNTEKSYSLNNESNLKAEPVHHHKNKLSDPLIFESASLKPN</sequence>
<keyword evidence="10" id="KW-1185">Reference proteome</keyword>
<dbReference type="OMA" id="IENIFCR"/>
<dbReference type="GO" id="GO:0008158">
    <property type="term" value="F:hedgehog receptor activity"/>
    <property type="evidence" value="ECO:0007669"/>
    <property type="project" value="TreeGrafter"/>
</dbReference>
<evidence type="ECO:0000256" key="7">
    <source>
        <dbReference type="SAM" id="MobiDB-lite"/>
    </source>
</evidence>
<evidence type="ECO:0000313" key="10">
    <source>
        <dbReference type="Proteomes" id="UP000015102"/>
    </source>
</evidence>
<feature type="transmembrane region" description="Helical" evidence="8">
    <location>
        <begin position="371"/>
        <end position="396"/>
    </location>
</feature>
<accession>T1GFD3</accession>
<feature type="compositionally biased region" description="Polar residues" evidence="7">
    <location>
        <begin position="514"/>
        <end position="530"/>
    </location>
</feature>
<evidence type="ECO:0000256" key="1">
    <source>
        <dbReference type="ARBA" id="ARBA00004141"/>
    </source>
</evidence>
<dbReference type="GO" id="GO:0005119">
    <property type="term" value="F:smoothened binding"/>
    <property type="evidence" value="ECO:0007669"/>
    <property type="project" value="TreeGrafter"/>
</dbReference>
<name>T1GFD3_MEGSC</name>
<evidence type="ECO:0000256" key="4">
    <source>
        <dbReference type="ARBA" id="ARBA00022989"/>
    </source>
</evidence>
<evidence type="ECO:0000256" key="5">
    <source>
        <dbReference type="ARBA" id="ARBA00023136"/>
    </source>
</evidence>
<feature type="transmembrane region" description="Helical" evidence="8">
    <location>
        <begin position="283"/>
        <end position="302"/>
    </location>
</feature>
<evidence type="ECO:0000256" key="2">
    <source>
        <dbReference type="ARBA" id="ARBA00005585"/>
    </source>
</evidence>
<dbReference type="SUPFAM" id="SSF82866">
    <property type="entry name" value="Multidrug efflux transporter AcrB transmembrane domain"/>
    <property type="match status" value="1"/>
</dbReference>
<dbReference type="EMBL" id="CAQQ02046959">
    <property type="status" value="NOT_ANNOTATED_CDS"/>
    <property type="molecule type" value="Genomic_DNA"/>
</dbReference>
<reference evidence="10" key="1">
    <citation type="submission" date="2013-02" db="EMBL/GenBank/DDBJ databases">
        <authorList>
            <person name="Hughes D."/>
        </authorList>
    </citation>
    <scope>NUCLEOTIDE SEQUENCE</scope>
    <source>
        <strain>Durham</strain>
        <strain evidence="10">NC isolate 2 -- Noor lab</strain>
    </source>
</reference>
<dbReference type="PANTHER" id="PTHR46022:SF1">
    <property type="entry name" value="PROTEIN PATCHED"/>
    <property type="match status" value="1"/>
</dbReference>
<feature type="transmembrane region" description="Helical" evidence="8">
    <location>
        <begin position="309"/>
        <end position="329"/>
    </location>
</feature>
<evidence type="ECO:0000313" key="9">
    <source>
        <dbReference type="EnsemblMetazoa" id="MESCA002072-PA"/>
    </source>
</evidence>
<dbReference type="GO" id="GO:0097108">
    <property type="term" value="F:hedgehog family protein binding"/>
    <property type="evidence" value="ECO:0007669"/>
    <property type="project" value="TreeGrafter"/>
</dbReference>
<dbReference type="GO" id="GO:0005886">
    <property type="term" value="C:plasma membrane"/>
    <property type="evidence" value="ECO:0007669"/>
    <property type="project" value="TreeGrafter"/>
</dbReference>
<keyword evidence="6" id="KW-0325">Glycoprotein</keyword>
<comment type="subcellular location">
    <subcellularLocation>
        <location evidence="1">Membrane</location>
        <topology evidence="1">Multi-pass membrane protein</topology>
    </subcellularLocation>
</comment>
<dbReference type="Proteomes" id="UP000015102">
    <property type="component" value="Unassembled WGS sequence"/>
</dbReference>
<keyword evidence="3 8" id="KW-0812">Transmembrane</keyword>
<keyword evidence="5 8" id="KW-0472">Membrane</keyword>
<reference evidence="9" key="2">
    <citation type="submission" date="2015-06" db="UniProtKB">
        <authorList>
            <consortium name="EnsemblMetazoa"/>
        </authorList>
    </citation>
    <scope>IDENTIFICATION</scope>
</reference>
<keyword evidence="4 8" id="KW-1133">Transmembrane helix</keyword>
<dbReference type="HOGENOM" id="CLU_489440_0_0_1"/>
<feature type="region of interest" description="Disordered" evidence="7">
    <location>
        <begin position="467"/>
        <end position="541"/>
    </location>
</feature>
<organism evidence="9 10">
    <name type="scientific">Megaselia scalaris</name>
    <name type="common">Humpbacked fly</name>
    <name type="synonym">Phora scalaris</name>
    <dbReference type="NCBI Taxonomy" id="36166"/>
    <lineage>
        <taxon>Eukaryota</taxon>
        <taxon>Metazoa</taxon>
        <taxon>Ecdysozoa</taxon>
        <taxon>Arthropoda</taxon>
        <taxon>Hexapoda</taxon>
        <taxon>Insecta</taxon>
        <taxon>Pterygota</taxon>
        <taxon>Neoptera</taxon>
        <taxon>Endopterygota</taxon>
        <taxon>Diptera</taxon>
        <taxon>Brachycera</taxon>
        <taxon>Muscomorpha</taxon>
        <taxon>Platypezoidea</taxon>
        <taxon>Phoridae</taxon>
        <taxon>Megaseliini</taxon>
        <taxon>Megaselia</taxon>
    </lineage>
</organism>
<evidence type="ECO:0000256" key="3">
    <source>
        <dbReference type="ARBA" id="ARBA00022692"/>
    </source>
</evidence>
<dbReference type="Gene3D" id="1.20.1640.10">
    <property type="entry name" value="Multidrug efflux transporter AcrB transmembrane domain"/>
    <property type="match status" value="1"/>
</dbReference>
<dbReference type="EnsemblMetazoa" id="MESCA002072-RA">
    <property type="protein sequence ID" value="MESCA002072-PA"/>
    <property type="gene ID" value="MESCA002072"/>
</dbReference>
<feature type="transmembrane region" description="Helical" evidence="8">
    <location>
        <begin position="408"/>
        <end position="433"/>
    </location>
</feature>
<evidence type="ECO:0000256" key="6">
    <source>
        <dbReference type="ARBA" id="ARBA00023180"/>
    </source>
</evidence>
<dbReference type="GO" id="GO:0045879">
    <property type="term" value="P:negative regulation of smoothened signaling pathway"/>
    <property type="evidence" value="ECO:0007669"/>
    <property type="project" value="TreeGrafter"/>
</dbReference>
<dbReference type="PANTHER" id="PTHR46022">
    <property type="entry name" value="PROTEIN PATCHED"/>
    <property type="match status" value="1"/>
</dbReference>
<dbReference type="STRING" id="36166.T1GFD3"/>
<evidence type="ECO:0008006" key="11">
    <source>
        <dbReference type="Google" id="ProtNLM"/>
    </source>
</evidence>
<feature type="transmembrane region" description="Helical" evidence="8">
    <location>
        <begin position="7"/>
        <end position="25"/>
    </location>
</feature>
<feature type="transmembrane region" description="Helical" evidence="8">
    <location>
        <begin position="335"/>
        <end position="359"/>
    </location>
</feature>
<dbReference type="AlphaFoldDB" id="T1GFD3"/>
<comment type="similarity">
    <text evidence="2">Belongs to the patched family.</text>
</comment>
<protein>
    <recommendedName>
        <fullName evidence="11">SSD domain-containing protein</fullName>
    </recommendedName>
</protein>